<name>A0A2H0ZL82_CANAR</name>
<feature type="domain" description="3-oxo-5-alpha-steroid 4-dehydrogenase C-terminal" evidence="10">
    <location>
        <begin position="151"/>
        <end position="314"/>
    </location>
</feature>
<dbReference type="GO" id="GO:0016627">
    <property type="term" value="F:oxidoreductase activity, acting on the CH-CH group of donors"/>
    <property type="evidence" value="ECO:0007669"/>
    <property type="project" value="InterPro"/>
</dbReference>
<dbReference type="PROSITE" id="PS50244">
    <property type="entry name" value="S5A_REDUCTASE"/>
    <property type="match status" value="1"/>
</dbReference>
<evidence type="ECO:0000256" key="9">
    <source>
        <dbReference type="SAM" id="Phobius"/>
    </source>
</evidence>
<reference evidence="12" key="3">
    <citation type="journal article" date="2017" name="Clin. Infect. Dis.">
        <title>Simultaneous emergence of multidrug-resistant Candida auris on 3 continents confirmed by whole-genome sequencing and epidemiological analyses.</title>
        <authorList>
            <person name="Lockhart S.R."/>
            <person name="Etienne K.A."/>
            <person name="Vallabhaneni S."/>
            <person name="Farooqi J."/>
            <person name="Chowdhary A."/>
            <person name="Govender N.P."/>
            <person name="Colombo A.L."/>
            <person name="Calvo B."/>
            <person name="Cuomo C.A."/>
            <person name="Desjardins C.A."/>
            <person name="Berkow E.L."/>
            <person name="Castanheira M."/>
            <person name="Magobo R.E."/>
            <person name="Jabeen K."/>
            <person name="Asghar R.J."/>
            <person name="Meis J.F."/>
            <person name="Jackson B."/>
            <person name="Chiller T."/>
            <person name="Litvintseva A.P."/>
        </authorList>
    </citation>
    <scope>NUCLEOTIDE SEQUENCE [LARGE SCALE GENOMIC DNA]</scope>
    <source>
        <strain evidence="12">B8441</strain>
    </source>
</reference>
<dbReference type="STRING" id="498019.A0A2H0ZL82"/>
<evidence type="ECO:0000313" key="12">
    <source>
        <dbReference type="EMBL" id="PIS51390.1"/>
    </source>
</evidence>
<dbReference type="InterPro" id="IPR039357">
    <property type="entry name" value="SRD5A/TECR"/>
</dbReference>
<organism evidence="12">
    <name type="scientific">Candidozyma auris</name>
    <name type="common">Yeast</name>
    <name type="synonym">Candida auris</name>
    <dbReference type="NCBI Taxonomy" id="498019"/>
    <lineage>
        <taxon>Eukaryota</taxon>
        <taxon>Fungi</taxon>
        <taxon>Dikarya</taxon>
        <taxon>Ascomycota</taxon>
        <taxon>Saccharomycotina</taxon>
        <taxon>Pichiomycetes</taxon>
        <taxon>Metschnikowiaceae</taxon>
        <taxon>Candidozyma</taxon>
    </lineage>
</organism>
<dbReference type="VEuPathDB" id="FungiDB:CJJ09_001133"/>
<dbReference type="Pfam" id="PF02544">
    <property type="entry name" value="Steroid_dh"/>
    <property type="match status" value="1"/>
</dbReference>
<dbReference type="OMA" id="ATMPIFN"/>
<evidence type="ECO:0000256" key="5">
    <source>
        <dbReference type="ARBA" id="ARBA00022989"/>
    </source>
</evidence>
<feature type="transmembrane region" description="Helical" evidence="9">
    <location>
        <begin position="260"/>
        <end position="286"/>
    </location>
</feature>
<comment type="subcellular location">
    <subcellularLocation>
        <location evidence="1">Membrane</location>
        <topology evidence="1">Multi-pass membrane protein</topology>
    </subcellularLocation>
</comment>
<dbReference type="VEuPathDB" id="FungiDB:QG37_05093"/>
<sequence length="315" mass="36228">MASIAVNPRSKTIKGYSSSLDSLLVAPIIKKIGKDNKLDTNRIRLTYKDAAGKHVPLDPSKSLMDYFTGDQLTKVVDLYAKDLGPQIAWKTVFLLEYLGPILLQVLVYTYFAIVRQVPQTQTQQLAFIMVNLHFIKRELETLHVHKFSNSTMPLFNLFKNSSHYWFLSGFNLSFFVYSKPVSSLSSLNTVEKFAFYVNDFSPVVNFSIFGLWAFAELSNLKTHLTLANLRKNDSKAYVIPYGYGFDLVSCPNYFFESLSWIFYSLLVGNWSAWLFMAVGSGQMYIWAVQKHKRYLKTFGDDYKKLRRTAMFPFLA</sequence>
<keyword evidence="8 9" id="KW-0472">Membrane</keyword>
<dbReference type="Proteomes" id="UP000825438">
    <property type="component" value="Chromosome I"/>
</dbReference>
<dbReference type="EMBL" id="LGST01000035">
    <property type="protein sequence ID" value="KND98109.1"/>
    <property type="molecule type" value="Genomic_DNA"/>
</dbReference>
<evidence type="ECO:0000256" key="1">
    <source>
        <dbReference type="ARBA" id="ARBA00004141"/>
    </source>
</evidence>
<reference evidence="13" key="5">
    <citation type="submission" date="2021-06" db="EMBL/GenBank/DDBJ databases">
        <title>Candida auris outbreak in lebanese hospital.</title>
        <authorList>
            <person name="Finianos M."/>
        </authorList>
    </citation>
    <scope>NUCLEOTIDE SEQUENCE</scope>
    <source>
        <strain evidence="13">CA7LBN</strain>
    </source>
</reference>
<evidence type="ECO:0000256" key="8">
    <source>
        <dbReference type="ARBA" id="ARBA00023136"/>
    </source>
</evidence>
<evidence type="ECO:0000256" key="6">
    <source>
        <dbReference type="ARBA" id="ARBA00023002"/>
    </source>
</evidence>
<dbReference type="VEuPathDB" id="FungiDB:CJJ07_003651"/>
<keyword evidence="7" id="KW-0443">Lipid metabolism</keyword>
<evidence type="ECO:0000259" key="10">
    <source>
        <dbReference type="Pfam" id="PF02544"/>
    </source>
</evidence>
<evidence type="ECO:0000256" key="7">
    <source>
        <dbReference type="ARBA" id="ARBA00023098"/>
    </source>
</evidence>
<dbReference type="VEuPathDB" id="FungiDB:B9J08_002971"/>
<accession>A0A2H0ZL82</accession>
<dbReference type="AlphaFoldDB" id="A0A2H0ZL82"/>
<keyword evidence="4 9" id="KW-0812">Transmembrane</keyword>
<reference evidence="12" key="4">
    <citation type="submission" date="2017-11" db="EMBL/GenBank/DDBJ databases">
        <title>Candida auris genome assembly and annotation.</title>
        <authorList>
            <person name="Munoz J.F."/>
            <person name="Gade L.G."/>
            <person name="Chow N.A."/>
            <person name="Litvintseva A.P."/>
            <person name="Loparev V.N."/>
            <person name="Cuomo C.A."/>
        </authorList>
    </citation>
    <scope>NUCLEOTIDE SEQUENCE</scope>
    <source>
        <strain evidence="12">B8441</strain>
    </source>
</reference>
<gene>
    <name evidence="12" type="ORF">B9J08_002971</name>
    <name evidence="13" type="ORF">CA7LBN_000969</name>
    <name evidence="11" type="ORF">QG37_05093</name>
</gene>
<evidence type="ECO:0000256" key="4">
    <source>
        <dbReference type="ARBA" id="ARBA00022692"/>
    </source>
</evidence>
<comment type="similarity">
    <text evidence="2">Belongs to the steroid 5-alpha reductase family.</text>
</comment>
<accession>A0A0L0NVT2</accession>
<dbReference type="PANTHER" id="PTHR10556:SF28">
    <property type="entry name" value="VERY-LONG-CHAIN ENOYL-COA REDUCTASE"/>
    <property type="match status" value="1"/>
</dbReference>
<evidence type="ECO:0000256" key="3">
    <source>
        <dbReference type="ARBA" id="ARBA00022516"/>
    </source>
</evidence>
<feature type="transmembrane region" description="Helical" evidence="9">
    <location>
        <begin position="236"/>
        <end position="254"/>
    </location>
</feature>
<dbReference type="Gene3D" id="1.20.120.1630">
    <property type="match status" value="1"/>
</dbReference>
<dbReference type="Proteomes" id="UP000037122">
    <property type="component" value="Unassembled WGS sequence"/>
</dbReference>
<dbReference type="InterPro" id="IPR001104">
    <property type="entry name" value="3-oxo-5_a-steroid_4-DH_C"/>
</dbReference>
<keyword evidence="3" id="KW-0444">Lipid biosynthesis</keyword>
<proteinExistence type="inferred from homology"/>
<dbReference type="VEuPathDB" id="FungiDB:CJI96_0000802"/>
<evidence type="ECO:0000313" key="11">
    <source>
        <dbReference type="EMBL" id="KND98109.1"/>
    </source>
</evidence>
<evidence type="ECO:0000256" key="2">
    <source>
        <dbReference type="ARBA" id="ARBA00007742"/>
    </source>
</evidence>
<evidence type="ECO:0000313" key="14">
    <source>
        <dbReference type="Proteomes" id="UP000037122"/>
    </source>
</evidence>
<dbReference type="EMBL" id="CP076749">
    <property type="protein sequence ID" value="QWW22223.1"/>
    <property type="molecule type" value="Genomic_DNA"/>
</dbReference>
<feature type="transmembrane region" description="Helical" evidence="9">
    <location>
        <begin position="193"/>
        <end position="215"/>
    </location>
</feature>
<dbReference type="GO" id="GO:0042761">
    <property type="term" value="P:very long-chain fatty acid biosynthetic process"/>
    <property type="evidence" value="ECO:0007669"/>
    <property type="project" value="TreeGrafter"/>
</dbReference>
<protein>
    <recommendedName>
        <fullName evidence="10">3-oxo-5-alpha-steroid 4-dehydrogenase C-terminal domain-containing protein</fullName>
    </recommendedName>
</protein>
<dbReference type="PANTHER" id="PTHR10556">
    <property type="entry name" value="3-OXO-5-ALPHA-STEROID 4-DEHYDROGENASE"/>
    <property type="match status" value="1"/>
</dbReference>
<keyword evidence="5 9" id="KW-1133">Transmembrane helix</keyword>
<reference evidence="11" key="2">
    <citation type="submission" date="2015-07" db="EMBL/GenBank/DDBJ databases">
        <title>Draft Genome of a commonly misdiagnosed multidrug resistant pathogen Candida auris.</title>
        <authorList>
            <person name="Alampalli S.V."/>
            <person name="Chatterjee S."/>
            <person name="Nageshan R.K."/>
            <person name="Joshi S."/>
            <person name="Thiruganasambandam S.C."/>
            <person name="Tatu U.S."/>
        </authorList>
    </citation>
    <scope>NUCLEOTIDE SEQUENCE [LARGE SCALE GENOMIC DNA]</scope>
    <source>
        <strain evidence="11">6684</strain>
    </source>
</reference>
<dbReference type="EMBL" id="PEKT02000007">
    <property type="protein sequence ID" value="PIS51390.1"/>
    <property type="molecule type" value="Genomic_DNA"/>
</dbReference>
<reference evidence="14" key="1">
    <citation type="journal article" date="2015" name="BMC Genomics">
        <title>Draft genome of a commonly misdiagnosed multidrug resistant pathogen Candida auris.</title>
        <authorList>
            <person name="Chatterjee S."/>
            <person name="Alampalli S.V."/>
            <person name="Nageshan R.K."/>
            <person name="Chettiar S.T."/>
            <person name="Joshi S."/>
            <person name="Tatu U.S."/>
        </authorList>
    </citation>
    <scope>NUCLEOTIDE SEQUENCE [LARGE SCALE GENOMIC DNA]</scope>
    <source>
        <strain evidence="14">6684</strain>
    </source>
</reference>
<dbReference type="GO" id="GO:0016020">
    <property type="term" value="C:membrane"/>
    <property type="evidence" value="ECO:0007669"/>
    <property type="project" value="UniProtKB-SubCell"/>
</dbReference>
<keyword evidence="6" id="KW-0560">Oxidoreductase</keyword>
<evidence type="ECO:0000313" key="13">
    <source>
        <dbReference type="EMBL" id="QWW22223.1"/>
    </source>
</evidence>
<dbReference type="VEuPathDB" id="FungiDB:CJI97_003042"/>
<feature type="transmembrane region" description="Helical" evidence="9">
    <location>
        <begin position="164"/>
        <end position="181"/>
    </location>
</feature>